<sequence>MKLLSLAQVLKAVDITDKSLDEIKDIDRVEVVYRRFGKNGMNGLLFRDKEGKFFYIKQRNSNLFYFA</sequence>
<organism evidence="1">
    <name type="scientific">Campylobacter ureolyticus</name>
    <dbReference type="NCBI Taxonomy" id="827"/>
    <lineage>
        <taxon>Bacteria</taxon>
        <taxon>Pseudomonadati</taxon>
        <taxon>Campylobacterota</taxon>
        <taxon>Epsilonproteobacteria</taxon>
        <taxon>Campylobacterales</taxon>
        <taxon>Campylobacteraceae</taxon>
        <taxon>Campylobacter</taxon>
    </lineage>
</organism>
<name>A0A6N2RUP5_9BACT</name>
<dbReference type="RefSeq" id="WP_156847070.1">
    <property type="nucleotide sequence ID" value="NZ_CACRSK010000001.1"/>
</dbReference>
<reference evidence="1" key="1">
    <citation type="submission" date="2019-11" db="EMBL/GenBank/DDBJ databases">
        <authorList>
            <person name="Feng L."/>
        </authorList>
    </citation>
    <scope>NUCLEOTIDE SEQUENCE</scope>
    <source>
        <strain evidence="1">CUreolyticusLFYP111</strain>
    </source>
</reference>
<accession>A0A6N2RUP5</accession>
<protein>
    <submittedName>
        <fullName evidence="1">Uncharacterized protein</fullName>
    </submittedName>
</protein>
<gene>
    <name evidence="1" type="ORF">CULFYP111_00613</name>
</gene>
<dbReference type="AlphaFoldDB" id="A0A6N2RUP5"/>
<proteinExistence type="predicted"/>
<dbReference type="EMBL" id="CACRSK010000001">
    <property type="protein sequence ID" value="VYS84258.1"/>
    <property type="molecule type" value="Genomic_DNA"/>
</dbReference>
<evidence type="ECO:0000313" key="1">
    <source>
        <dbReference type="EMBL" id="VYS84258.1"/>
    </source>
</evidence>